<dbReference type="OrthoDB" id="5177725at2"/>
<comment type="caution">
    <text evidence="2">The sequence shown here is derived from an EMBL/GenBank/DDBJ whole genome shotgun (WGS) entry which is preliminary data.</text>
</comment>
<gene>
    <name evidence="2" type="ORF">DP939_41230</name>
</gene>
<reference evidence="2 3" key="1">
    <citation type="submission" date="2018-06" db="EMBL/GenBank/DDBJ databases">
        <title>Sphaerisporangium craniellae sp. nov., isolated from a marine sponge in the South China Sea.</title>
        <authorList>
            <person name="Li L."/>
        </authorList>
    </citation>
    <scope>NUCLEOTIDE SEQUENCE [LARGE SCALE GENOMIC DNA]</scope>
    <source>
        <strain evidence="2 3">LHW63015</strain>
    </source>
</reference>
<organism evidence="2 3">
    <name type="scientific">Spongiactinospora rosea</name>
    <dbReference type="NCBI Taxonomy" id="2248750"/>
    <lineage>
        <taxon>Bacteria</taxon>
        <taxon>Bacillati</taxon>
        <taxon>Actinomycetota</taxon>
        <taxon>Actinomycetes</taxon>
        <taxon>Streptosporangiales</taxon>
        <taxon>Streptosporangiaceae</taxon>
        <taxon>Spongiactinospora</taxon>
    </lineage>
</organism>
<dbReference type="Proteomes" id="UP000253303">
    <property type="component" value="Unassembled WGS sequence"/>
</dbReference>
<evidence type="ECO:0000259" key="1">
    <source>
        <dbReference type="PROSITE" id="PS50943"/>
    </source>
</evidence>
<accession>A0A366LKF6</accession>
<name>A0A366LKF6_9ACTN</name>
<feature type="domain" description="HTH cro/C1-type" evidence="1">
    <location>
        <begin position="18"/>
        <end position="72"/>
    </location>
</feature>
<dbReference type="InterPro" id="IPR001387">
    <property type="entry name" value="Cro/C1-type_HTH"/>
</dbReference>
<dbReference type="InterPro" id="IPR043917">
    <property type="entry name" value="DUF5753"/>
</dbReference>
<dbReference type="GO" id="GO:0003677">
    <property type="term" value="F:DNA binding"/>
    <property type="evidence" value="ECO:0007669"/>
    <property type="project" value="InterPro"/>
</dbReference>
<dbReference type="SMART" id="SM00530">
    <property type="entry name" value="HTH_XRE"/>
    <property type="match status" value="1"/>
</dbReference>
<dbReference type="EMBL" id="QMEY01000034">
    <property type="protein sequence ID" value="RBQ14381.1"/>
    <property type="molecule type" value="Genomic_DNA"/>
</dbReference>
<dbReference type="InterPro" id="IPR010982">
    <property type="entry name" value="Lambda_DNA-bd_dom_sf"/>
</dbReference>
<dbReference type="AlphaFoldDB" id="A0A366LKF6"/>
<dbReference type="SUPFAM" id="SSF47413">
    <property type="entry name" value="lambda repressor-like DNA-binding domains"/>
    <property type="match status" value="1"/>
</dbReference>
<proteinExistence type="predicted"/>
<dbReference type="CDD" id="cd00093">
    <property type="entry name" value="HTH_XRE"/>
    <property type="match status" value="1"/>
</dbReference>
<keyword evidence="3" id="KW-1185">Reference proteome</keyword>
<sequence>MTPARGPSVRRRRLAGELRRLRERSAWTIEETAERLGWSIAKVSRIETARTGITIPDLTRMLDLYDMPADRREALYVLARTARRRGWWDAYADSLPTDYATYIELEAETASIRAFNPIILHGLLQTEDYAREIIRSAHMGMLAPNEIDRRVDVRMTRQRLLHRQDDPLKLWVIIDEAVLAHTVGSPAIMAAQNDRLLELARLDTVTLQVLPLTKGAHPSTAGPFSILEFQERYDPQVVYVETMMSSLYIESDAEIYRYTMAFDHLSRAALDLDASTALISRIARR</sequence>
<dbReference type="Gene3D" id="1.10.260.40">
    <property type="entry name" value="lambda repressor-like DNA-binding domains"/>
    <property type="match status" value="1"/>
</dbReference>
<dbReference type="RefSeq" id="WP_113986278.1">
    <property type="nucleotide sequence ID" value="NZ_QMEY01000034.1"/>
</dbReference>
<dbReference type="Pfam" id="PF13560">
    <property type="entry name" value="HTH_31"/>
    <property type="match status" value="1"/>
</dbReference>
<dbReference type="Pfam" id="PF19054">
    <property type="entry name" value="DUF5753"/>
    <property type="match status" value="1"/>
</dbReference>
<dbReference type="PROSITE" id="PS50943">
    <property type="entry name" value="HTH_CROC1"/>
    <property type="match status" value="1"/>
</dbReference>
<evidence type="ECO:0000313" key="2">
    <source>
        <dbReference type="EMBL" id="RBQ14381.1"/>
    </source>
</evidence>
<protein>
    <submittedName>
        <fullName evidence="2">XRE family transcriptional regulator</fullName>
    </submittedName>
</protein>
<evidence type="ECO:0000313" key="3">
    <source>
        <dbReference type="Proteomes" id="UP000253303"/>
    </source>
</evidence>